<keyword evidence="4 8" id="KW-0812">Transmembrane</keyword>
<feature type="domain" description="Anoctamin dimerisation" evidence="11">
    <location>
        <begin position="35"/>
        <end position="219"/>
    </location>
</feature>
<dbReference type="InterPro" id="IPR007632">
    <property type="entry name" value="Anoctamin"/>
</dbReference>
<feature type="transmembrane region" description="Helical" evidence="8">
    <location>
        <begin position="450"/>
        <end position="474"/>
    </location>
</feature>
<dbReference type="InterPro" id="IPR032394">
    <property type="entry name" value="Anoct_dimer"/>
</dbReference>
<keyword evidence="5 8" id="KW-1133">Transmembrane helix</keyword>
<keyword evidence="7" id="KW-0325">Glycoprotein</keyword>
<evidence type="ECO:0000313" key="12">
    <source>
        <dbReference type="Ensembl" id="ENSPMRP00000005104.1"/>
    </source>
</evidence>
<dbReference type="Pfam" id="PF16178">
    <property type="entry name" value="Anoct_dimer"/>
    <property type="match status" value="1"/>
</dbReference>
<proteinExistence type="inferred from homology"/>
<dbReference type="Pfam" id="PF04547">
    <property type="entry name" value="Anoctamin"/>
    <property type="match status" value="1"/>
</dbReference>
<organism evidence="12 13">
    <name type="scientific">Podarcis muralis</name>
    <name type="common">Wall lizard</name>
    <name type="synonym">Lacerta muralis</name>
    <dbReference type="NCBI Taxonomy" id="64176"/>
    <lineage>
        <taxon>Eukaryota</taxon>
        <taxon>Metazoa</taxon>
        <taxon>Chordata</taxon>
        <taxon>Craniata</taxon>
        <taxon>Vertebrata</taxon>
        <taxon>Euteleostomi</taxon>
        <taxon>Lepidosauria</taxon>
        <taxon>Squamata</taxon>
        <taxon>Bifurcata</taxon>
        <taxon>Unidentata</taxon>
        <taxon>Episquamata</taxon>
        <taxon>Laterata</taxon>
        <taxon>Lacertibaenia</taxon>
        <taxon>Lacertidae</taxon>
        <taxon>Podarcis</taxon>
    </lineage>
</organism>
<evidence type="ECO:0000256" key="4">
    <source>
        <dbReference type="ARBA" id="ARBA00022692"/>
    </source>
</evidence>
<comment type="similarity">
    <text evidence="2 8">Belongs to the anoctamin family.</text>
</comment>
<dbReference type="PANTHER" id="PTHR12308:SF20">
    <property type="entry name" value="ANOCTAMIN-2"/>
    <property type="match status" value="1"/>
</dbReference>
<evidence type="ECO:0000256" key="7">
    <source>
        <dbReference type="ARBA" id="ARBA00023180"/>
    </source>
</evidence>
<keyword evidence="6 8" id="KW-0472">Membrane</keyword>
<dbReference type="PANTHER" id="PTHR12308">
    <property type="entry name" value="ANOCTAMIN"/>
    <property type="match status" value="1"/>
</dbReference>
<evidence type="ECO:0000256" key="8">
    <source>
        <dbReference type="RuleBase" id="RU280814"/>
    </source>
</evidence>
<evidence type="ECO:0000256" key="1">
    <source>
        <dbReference type="ARBA" id="ARBA00004651"/>
    </source>
</evidence>
<evidence type="ECO:0000256" key="9">
    <source>
        <dbReference type="SAM" id="MobiDB-lite"/>
    </source>
</evidence>
<dbReference type="Proteomes" id="UP000472272">
    <property type="component" value="Chromosome 5"/>
</dbReference>
<dbReference type="Ensembl" id="ENSPMRT00000005435.1">
    <property type="protein sequence ID" value="ENSPMRP00000005104.1"/>
    <property type="gene ID" value="ENSPMRG00000002983.1"/>
</dbReference>
<reference evidence="12" key="2">
    <citation type="submission" date="2025-08" db="UniProtKB">
        <authorList>
            <consortium name="Ensembl"/>
        </authorList>
    </citation>
    <scope>IDENTIFICATION</scope>
</reference>
<accession>A0A670HZH9</accession>
<feature type="domain" description="Anoctamin transmembrane" evidence="10">
    <location>
        <begin position="247"/>
        <end position="814"/>
    </location>
</feature>
<feature type="transmembrane region" description="Helical" evidence="8">
    <location>
        <begin position="258"/>
        <end position="282"/>
    </location>
</feature>
<keyword evidence="13" id="KW-1185">Reference proteome</keyword>
<dbReference type="GO" id="GO:0046983">
    <property type="term" value="F:protein dimerization activity"/>
    <property type="evidence" value="ECO:0007669"/>
    <property type="project" value="InterPro"/>
</dbReference>
<protein>
    <recommendedName>
        <fullName evidence="8">Anoctamin</fullName>
    </recommendedName>
</protein>
<feature type="compositionally biased region" description="Low complexity" evidence="9">
    <location>
        <begin position="82"/>
        <end position="97"/>
    </location>
</feature>
<dbReference type="GeneTree" id="ENSGT00940000155840"/>
<sequence length="879" mass="101289">EKGWQSLQCPAIINNYLDGAQTGSTERLTPGGMHFRDSKRKVDYVLAYHYRKSTSQSSGGSPSLSQRPPSLAIISNGETAKSQSEQQPPQGQEAASPDAEVIDLGPLEALEEAKREQRKEFESNLMEAGLEIEKDAETQGLSFVRIHAPWNVLSREAEFLKIKMPTKRTYEITEEMGIVNKLSEIWQKFTKPLQPKVPQQNTTRMKHLSYPFSREKLYFISIFPTQLLYQEWARYGSFYKFQPIDLVRKYFGEKIGMYFAWLGLYTEFLIPSSVVGIIVFLYGCLTIESDVPSKEMCDQRNAFTMCPLCDKTCDYWNLSSACGTARASHLFDNPATVFFSVFMALWATMFLENWKRLQMRLSYFWDLTGLEEEEEHPRPEYETKFSLTVASRFTVCAKMLGRMHFYEYLCVSFQISLTFSLVFGVIVYRITTAAALSMSPNESTKSNVRVTVTATAVIINLVVILILDEIYGMVAKWLTEMEIPKTEKTFEEHLIMKAFLLKFVNSYAPIFYVAFFKGRFVGRPGHYVYVFAGYRMEECAPGGCLMELCIQLSIIMLGKQLIQNNIFEIGVPYLKKLFRKLKDERPEAKTNESDPSKPPQQWELDHALEPFTGLTPEYMEMIIQFGFVTLFVASFPLAPVFALLNNVIEVRLDAKKFVTELRRPDTVRAKDIGIWFNILSGIGKFSVIINAFVISVTSDFIPRLVYQYAYSHNGTMHGFINHTLSYFNVSDFKAGTQPEASSFEEDVSLCRFKDYREPPWSENQYEFSKQYWTVLSARLAFVIIFQNLVMFLSVLVDWMIPDIPKDISEQIKKEKSVLVDFFLKEEHEKLKLIENFITRDKQRSKNETRGRRLRAASFCQFNRSQRGSLTSFSSHHTDV</sequence>
<evidence type="ECO:0000256" key="2">
    <source>
        <dbReference type="ARBA" id="ARBA00009671"/>
    </source>
</evidence>
<dbReference type="GO" id="GO:0005886">
    <property type="term" value="C:plasma membrane"/>
    <property type="evidence" value="ECO:0007669"/>
    <property type="project" value="UniProtKB-SubCell"/>
</dbReference>
<feature type="transmembrane region" description="Helical" evidence="8">
    <location>
        <begin position="408"/>
        <end position="430"/>
    </location>
</feature>
<dbReference type="AlphaFoldDB" id="A0A670HZH9"/>
<dbReference type="GO" id="GO:0005229">
    <property type="term" value="F:intracellularly calcium-gated chloride channel activity"/>
    <property type="evidence" value="ECO:0007669"/>
    <property type="project" value="TreeGrafter"/>
</dbReference>
<evidence type="ECO:0000259" key="10">
    <source>
        <dbReference type="Pfam" id="PF04547"/>
    </source>
</evidence>
<gene>
    <name evidence="12" type="primary">ANO2</name>
</gene>
<feature type="region of interest" description="Disordered" evidence="9">
    <location>
        <begin position="77"/>
        <end position="99"/>
    </location>
</feature>
<feature type="transmembrane region" description="Helical" evidence="8">
    <location>
        <begin position="672"/>
        <end position="694"/>
    </location>
</feature>
<name>A0A670HZH9_PODMU</name>
<comment type="subcellular location">
    <subcellularLocation>
        <location evidence="1">Cell membrane</location>
        <topology evidence="1">Multi-pass membrane protein</topology>
    </subcellularLocation>
    <subcellularLocation>
        <location evidence="8">Membrane</location>
        <topology evidence="8">Multi-pass membrane protein</topology>
    </subcellularLocation>
</comment>
<feature type="transmembrane region" description="Helical" evidence="8">
    <location>
        <begin position="779"/>
        <end position="800"/>
    </location>
</feature>
<reference evidence="12 13" key="1">
    <citation type="journal article" date="2019" name="Proc. Natl. Acad. Sci. U.S.A.">
        <title>Regulatory changes in pterin and carotenoid genes underlie balanced color polymorphisms in the wall lizard.</title>
        <authorList>
            <person name="Andrade P."/>
            <person name="Pinho C."/>
            <person name="Perez I de Lanuza G."/>
            <person name="Afonso S."/>
            <person name="Brejcha J."/>
            <person name="Rubin C.J."/>
            <person name="Wallerman O."/>
            <person name="Pereira P."/>
            <person name="Sabatino S.J."/>
            <person name="Bellati A."/>
            <person name="Pellitteri-Rosa D."/>
            <person name="Bosakova Z."/>
            <person name="Bunikis I."/>
            <person name="Carretero M.A."/>
            <person name="Feiner N."/>
            <person name="Marsik P."/>
            <person name="Pauperio F."/>
            <person name="Salvi D."/>
            <person name="Soler L."/>
            <person name="While G.M."/>
            <person name="Uller T."/>
            <person name="Font E."/>
            <person name="Andersson L."/>
            <person name="Carneiro M."/>
        </authorList>
    </citation>
    <scope>NUCLEOTIDE SEQUENCE</scope>
</reference>
<evidence type="ECO:0000256" key="5">
    <source>
        <dbReference type="ARBA" id="ARBA00022989"/>
    </source>
</evidence>
<reference evidence="12" key="3">
    <citation type="submission" date="2025-09" db="UniProtKB">
        <authorList>
            <consortium name="Ensembl"/>
        </authorList>
    </citation>
    <scope>IDENTIFICATION</scope>
</reference>
<feature type="transmembrane region" description="Helical" evidence="8">
    <location>
        <begin position="335"/>
        <end position="354"/>
    </location>
</feature>
<evidence type="ECO:0000256" key="3">
    <source>
        <dbReference type="ARBA" id="ARBA00022475"/>
    </source>
</evidence>
<dbReference type="InterPro" id="IPR049452">
    <property type="entry name" value="Anoctamin_TM"/>
</dbReference>
<feature type="transmembrane region" description="Helical" evidence="8">
    <location>
        <begin position="621"/>
        <end position="644"/>
    </location>
</feature>
<keyword evidence="3" id="KW-1003">Cell membrane</keyword>
<evidence type="ECO:0000313" key="13">
    <source>
        <dbReference type="Proteomes" id="UP000472272"/>
    </source>
</evidence>
<feature type="transmembrane region" description="Helical" evidence="8">
    <location>
        <begin position="494"/>
        <end position="515"/>
    </location>
</feature>
<evidence type="ECO:0000256" key="6">
    <source>
        <dbReference type="ARBA" id="ARBA00023136"/>
    </source>
</evidence>
<evidence type="ECO:0000259" key="11">
    <source>
        <dbReference type="Pfam" id="PF16178"/>
    </source>
</evidence>